<dbReference type="Proteomes" id="UP000555448">
    <property type="component" value="Unassembled WGS sequence"/>
</dbReference>
<evidence type="ECO:0000313" key="1">
    <source>
        <dbReference type="EMBL" id="MBB4857516.1"/>
    </source>
</evidence>
<name>A0A7W7K7B2_9SPHN</name>
<organism evidence="1 2">
    <name type="scientific">Novosphingobium chloroacetimidivorans</name>
    <dbReference type="NCBI Taxonomy" id="1428314"/>
    <lineage>
        <taxon>Bacteria</taxon>
        <taxon>Pseudomonadati</taxon>
        <taxon>Pseudomonadota</taxon>
        <taxon>Alphaproteobacteria</taxon>
        <taxon>Sphingomonadales</taxon>
        <taxon>Sphingomonadaceae</taxon>
        <taxon>Novosphingobium</taxon>
    </lineage>
</organism>
<dbReference type="EMBL" id="JACHLR010000002">
    <property type="protein sequence ID" value="MBB4857516.1"/>
    <property type="molecule type" value="Genomic_DNA"/>
</dbReference>
<proteinExistence type="predicted"/>
<gene>
    <name evidence="1" type="ORF">HNO88_000823</name>
</gene>
<keyword evidence="2" id="KW-1185">Reference proteome</keyword>
<accession>A0A7W7K7B2</accession>
<sequence length="45" mass="4889">MGPHSVHEGGMMIRLDSPRRLASRAKAPFSVALDTGHCGKWEAAR</sequence>
<reference evidence="1 2" key="1">
    <citation type="submission" date="2020-08" db="EMBL/GenBank/DDBJ databases">
        <title>Functional genomics of gut bacteria from endangered species of beetles.</title>
        <authorList>
            <person name="Carlos-Shanley C."/>
        </authorList>
    </citation>
    <scope>NUCLEOTIDE SEQUENCE [LARGE SCALE GENOMIC DNA]</scope>
    <source>
        <strain evidence="1 2">S00245</strain>
    </source>
</reference>
<evidence type="ECO:0000313" key="2">
    <source>
        <dbReference type="Proteomes" id="UP000555448"/>
    </source>
</evidence>
<comment type="caution">
    <text evidence="1">The sequence shown here is derived from an EMBL/GenBank/DDBJ whole genome shotgun (WGS) entry which is preliminary data.</text>
</comment>
<protein>
    <submittedName>
        <fullName evidence="1">Uncharacterized protein</fullName>
    </submittedName>
</protein>
<dbReference type="AlphaFoldDB" id="A0A7W7K7B2"/>